<reference evidence="2 3" key="1">
    <citation type="submission" date="2023-01" db="EMBL/GenBank/DDBJ databases">
        <title>Analysis of 21 Apiospora genomes using comparative genomics revels a genus with tremendous synthesis potential of carbohydrate active enzymes and secondary metabolites.</title>
        <authorList>
            <person name="Sorensen T."/>
        </authorList>
    </citation>
    <scope>NUCLEOTIDE SEQUENCE [LARGE SCALE GENOMIC DNA]</scope>
    <source>
        <strain evidence="2 3">CBS 117206</strain>
    </source>
</reference>
<gene>
    <name evidence="2" type="ORF">PG999_004094</name>
</gene>
<name>A0AAW0R5H9_9PEZI</name>
<keyword evidence="3" id="KW-1185">Reference proteome</keyword>
<keyword evidence="1" id="KW-1133">Transmembrane helix</keyword>
<accession>A0AAW0R5H9</accession>
<comment type="caution">
    <text evidence="2">The sequence shown here is derived from an EMBL/GenBank/DDBJ whole genome shotgun (WGS) entry which is preliminary data.</text>
</comment>
<feature type="transmembrane region" description="Helical" evidence="1">
    <location>
        <begin position="196"/>
        <end position="215"/>
    </location>
</feature>
<dbReference type="EMBL" id="JAQQWP010000003">
    <property type="protein sequence ID" value="KAK8124176.1"/>
    <property type="molecule type" value="Genomic_DNA"/>
</dbReference>
<evidence type="ECO:0000313" key="3">
    <source>
        <dbReference type="Proteomes" id="UP001392437"/>
    </source>
</evidence>
<keyword evidence="1" id="KW-0472">Membrane</keyword>
<dbReference type="AlphaFoldDB" id="A0AAW0R5H9"/>
<dbReference type="Proteomes" id="UP001392437">
    <property type="component" value="Unassembled WGS sequence"/>
</dbReference>
<keyword evidence="1" id="KW-0812">Transmembrane</keyword>
<protein>
    <submittedName>
        <fullName evidence="2">Uncharacterized protein</fullName>
    </submittedName>
</protein>
<feature type="transmembrane region" description="Helical" evidence="1">
    <location>
        <begin position="293"/>
        <end position="314"/>
    </location>
</feature>
<proteinExistence type="predicted"/>
<feature type="transmembrane region" description="Helical" evidence="1">
    <location>
        <begin position="270"/>
        <end position="287"/>
    </location>
</feature>
<feature type="transmembrane region" description="Helical" evidence="1">
    <location>
        <begin position="167"/>
        <end position="190"/>
    </location>
</feature>
<evidence type="ECO:0000313" key="2">
    <source>
        <dbReference type="EMBL" id="KAK8124176.1"/>
    </source>
</evidence>
<evidence type="ECO:0000256" key="1">
    <source>
        <dbReference type="SAM" id="Phobius"/>
    </source>
</evidence>
<sequence length="413" mass="45171">MAPLSMISLLARQQSEVSSQIRAQWAEPSDIMSLLMLVGADVVKGALAQQTGGSDWLPPPVVFSFGWVSYSFSAILAAIGNKTFLPAPELPALVLSTEWGYHRVNSSWVISRLLRDFEEFWMPAEVKARLVQMMAEAGGRRRRRVGLCVSVFEASPDKQAGVPDRDLLWYSGYAVAALQLAVAAIPWALYGAWEEFAVTAFGTALAFLTASLPHWTQERWSCSRDSRKTFVLTRGNGAQHAVVIIGAGRGLDLEDLATSSEGLPGKTGTPIMYSGLAVLWCILLITVCGIENLTWFLLAVGTIGMIHTIIVAGAPRQPGLFGIHLRYRDVFAQPKVMKTLQELEMAYPGCGRSMIKTFFPGDLHEEEKLWWQAAKKREDTVKKGEKESVLGDITTSKLEDSSGSSILSCSSAL</sequence>
<organism evidence="2 3">
    <name type="scientific">Apiospora kogelbergensis</name>
    <dbReference type="NCBI Taxonomy" id="1337665"/>
    <lineage>
        <taxon>Eukaryota</taxon>
        <taxon>Fungi</taxon>
        <taxon>Dikarya</taxon>
        <taxon>Ascomycota</taxon>
        <taxon>Pezizomycotina</taxon>
        <taxon>Sordariomycetes</taxon>
        <taxon>Xylariomycetidae</taxon>
        <taxon>Amphisphaeriales</taxon>
        <taxon>Apiosporaceae</taxon>
        <taxon>Apiospora</taxon>
    </lineage>
</organism>